<dbReference type="PANTHER" id="PTHR38340">
    <property type="entry name" value="S-LAYER PROTEIN"/>
    <property type="match status" value="1"/>
</dbReference>
<dbReference type="Pfam" id="PF17963">
    <property type="entry name" value="Big_9"/>
    <property type="match status" value="1"/>
</dbReference>
<dbReference type="PROSITE" id="PS00330">
    <property type="entry name" value="HEMOLYSIN_CALCIUM"/>
    <property type="match status" value="2"/>
</dbReference>
<protein>
    <submittedName>
        <fullName evidence="4">Ig-like domain-containing protein</fullName>
    </submittedName>
</protein>
<feature type="domain" description="Cadherin" evidence="3">
    <location>
        <begin position="861"/>
        <end position="960"/>
    </location>
</feature>
<comment type="caution">
    <text evidence="4">The sequence shown here is derived from an EMBL/GenBank/DDBJ whole genome shotgun (WGS) entry which is preliminary data.</text>
</comment>
<dbReference type="InterPro" id="IPR015919">
    <property type="entry name" value="Cadherin-like_sf"/>
</dbReference>
<dbReference type="InterPro" id="IPR002126">
    <property type="entry name" value="Cadherin-like_dom"/>
</dbReference>
<dbReference type="Gene3D" id="2.150.10.10">
    <property type="entry name" value="Serralysin-like metalloprotease, C-terminal"/>
    <property type="match status" value="1"/>
</dbReference>
<evidence type="ECO:0000313" key="5">
    <source>
        <dbReference type="Proteomes" id="UP001593940"/>
    </source>
</evidence>
<keyword evidence="2" id="KW-0964">Secreted</keyword>
<sequence length="1106" mass="118392">MAFTVLRSGDEQQVNTLIKNSQSHPTITRLTDGGWVVTWSGQDASGNGIYMQRYDANGVAQFTSGGVPADRLVNTSIEGNQIWSTVVGLSNGGWVVSWIDRSNDTGVIHQRHYNSAGEPQDVTTVNPSRLADTRSNIEMTALADGEWLVTWRSGDGSNYGIYQQRFNAQGEPQIAHADQRVNVKIDGHQRFSDVTTLQDGGWIVSWVDEGPYDLKANIYMRRYDKDGRAVALDGTAGSQEYAVVTDVRGMGGKSQKIAALPNGGWLVVRYGVGPDGSNDIFFKRYDASGVVRQEEIVNVDREASQDNPHIAVHDDGSWVITWESRFDVHQRRYLADGSTSGPDLVVPAWLGSIWNEHPQVTALDNERWVVTWQTLDQDEKPGTGIAQRIFTQIAVDAVTSALEYATGTTDDDVLNVEQNGLSVGDVLDGGGGNDTLQMTQSGAIDLTLPAQLLRFERIVGTNEDDRIIASAGRITQFETIDGGGGNNDVLELVYGGNYDLSDVTLMGIDWIKLSVAYSDYHVTVDDVATALLIDGSESFGETVELTDGVFTQDELIRLFSQGIDVVRYGGADHTNALPQIANFFGDQSKALIGGAMTRLDTDGAAVVSDDLNRFQSLSVQITNRVAGEDRLGLIQENGVTVANGRVFFNNALVGTLAKDGSGTDGLLINFDASATSAMVTAVVQALAYQNTASGSYVAQQRQIAVLLTDAGGAQSFFDLQVNLALSTGGQVNRAPVIEGVPTKTETVADTSFISPFASIVLSDPDGDRLTVTVTFDKTKGVLIPGGGGTYDPQEGTYTVEGTGDYVRLALNALQFNPTDRNGPVGLGEETTFTITVADDESQKAEAQVTVRSEIADRPPSRPTLSNNRIDELVADGTPVGTLSAQDSNGQTIAYSLVGAGDAPFEIVGSELRVKNGVALDYEQTTSYTFTIRTSAGGLSNDRVVTISVNDVGVESTAGSVANDVIKGGVGKDTLGGGLGDDKLFGGLGNDTLKGDGGKDIFVFATKTNKKTNVDKISDFVVKDDSIWLDNAVFTKIGKGSEDKPGKLAKAMFWTGKEAHDASDRIIYDKKSGALYYDADGTGRSAQVKFATLKKGLSLTEKDFFVI</sequence>
<dbReference type="PROSITE" id="PS50268">
    <property type="entry name" value="CADHERIN_2"/>
    <property type="match status" value="1"/>
</dbReference>
<dbReference type="SUPFAM" id="SSF51120">
    <property type="entry name" value="beta-Roll"/>
    <property type="match status" value="1"/>
</dbReference>
<reference evidence="4 5" key="1">
    <citation type="submission" date="2024-09" db="EMBL/GenBank/DDBJ databases">
        <title>Nodulacao em especies de Leguminosae Basais da Amazonia e Caracterizacao dos Rizobios e Bacterias Associadas aos Nodulos.</title>
        <authorList>
            <person name="Jambeiro I.C.A."/>
            <person name="Lopes I.S."/>
            <person name="Aguiar E.R.G.R."/>
            <person name="Santos A.F.J."/>
            <person name="Dos Santos J.M.F."/>
            <person name="Gross E."/>
        </authorList>
    </citation>
    <scope>NUCLEOTIDE SEQUENCE [LARGE SCALE GENOMIC DNA]</scope>
    <source>
        <strain evidence="4 5">BRUESC1165</strain>
    </source>
</reference>
<evidence type="ECO:0000256" key="1">
    <source>
        <dbReference type="ARBA" id="ARBA00004613"/>
    </source>
</evidence>
<evidence type="ECO:0000313" key="4">
    <source>
        <dbReference type="EMBL" id="MFC1458391.1"/>
    </source>
</evidence>
<dbReference type="SUPFAM" id="SSF49313">
    <property type="entry name" value="Cadherin-like"/>
    <property type="match status" value="1"/>
</dbReference>
<dbReference type="CDD" id="cd11304">
    <property type="entry name" value="Cadherin_repeat"/>
    <property type="match status" value="1"/>
</dbReference>
<gene>
    <name evidence="4" type="ORF">ACETIH_17130</name>
</gene>
<dbReference type="Pfam" id="PF00353">
    <property type="entry name" value="HemolysinCabind"/>
    <property type="match status" value="2"/>
</dbReference>
<dbReference type="EMBL" id="JBHOMY010000049">
    <property type="protein sequence ID" value="MFC1458391.1"/>
    <property type="molecule type" value="Genomic_DNA"/>
</dbReference>
<name>A0ABV6YAU6_9HYPH</name>
<dbReference type="InterPro" id="IPR018511">
    <property type="entry name" value="Hemolysin-typ_Ca-bd_CS"/>
</dbReference>
<proteinExistence type="predicted"/>
<keyword evidence="5" id="KW-1185">Reference proteome</keyword>
<dbReference type="PANTHER" id="PTHR38340:SF1">
    <property type="entry name" value="S-LAYER PROTEIN"/>
    <property type="match status" value="1"/>
</dbReference>
<dbReference type="InterPro" id="IPR011049">
    <property type="entry name" value="Serralysin-like_metalloprot_C"/>
</dbReference>
<accession>A0ABV6YAU6</accession>
<dbReference type="SMART" id="SM00112">
    <property type="entry name" value="CA"/>
    <property type="match status" value="1"/>
</dbReference>
<dbReference type="InterPro" id="IPR001343">
    <property type="entry name" value="Hemolysn_Ca-bd"/>
</dbReference>
<evidence type="ECO:0000256" key="2">
    <source>
        <dbReference type="ARBA" id="ARBA00022525"/>
    </source>
</evidence>
<organism evidence="4 5">
    <name type="scientific">Microvirga arabica</name>
    <dbReference type="NCBI Taxonomy" id="1128671"/>
    <lineage>
        <taxon>Bacteria</taxon>
        <taxon>Pseudomonadati</taxon>
        <taxon>Pseudomonadota</taxon>
        <taxon>Alphaproteobacteria</taxon>
        <taxon>Hyphomicrobiales</taxon>
        <taxon>Methylobacteriaceae</taxon>
        <taxon>Microvirga</taxon>
    </lineage>
</organism>
<dbReference type="Proteomes" id="UP001593940">
    <property type="component" value="Unassembled WGS sequence"/>
</dbReference>
<dbReference type="InterPro" id="IPR050557">
    <property type="entry name" value="RTX_toxin/Mannuronan_C5-epim"/>
</dbReference>
<evidence type="ECO:0000259" key="3">
    <source>
        <dbReference type="PROSITE" id="PS50268"/>
    </source>
</evidence>
<dbReference type="RefSeq" id="WP_377030341.1">
    <property type="nucleotide sequence ID" value="NZ_JBHOMY010000049.1"/>
</dbReference>
<comment type="subcellular location">
    <subcellularLocation>
        <location evidence="1">Secreted</location>
    </subcellularLocation>
</comment>
<dbReference type="PRINTS" id="PR00313">
    <property type="entry name" value="CABNDNGRPT"/>
</dbReference>